<evidence type="ECO:0000256" key="5">
    <source>
        <dbReference type="ARBA" id="ARBA00023163"/>
    </source>
</evidence>
<dbReference type="GO" id="GO:0006352">
    <property type="term" value="P:DNA-templated transcription initiation"/>
    <property type="evidence" value="ECO:0007669"/>
    <property type="project" value="InterPro"/>
</dbReference>
<evidence type="ECO:0000313" key="8">
    <source>
        <dbReference type="Proteomes" id="UP000306229"/>
    </source>
</evidence>
<dbReference type="SUPFAM" id="SSF88659">
    <property type="entry name" value="Sigma3 and sigma4 domains of RNA polymerase sigma factors"/>
    <property type="match status" value="1"/>
</dbReference>
<evidence type="ECO:0000256" key="1">
    <source>
        <dbReference type="ARBA" id="ARBA00010641"/>
    </source>
</evidence>
<sequence length="187" mass="21973">MTDQEIIIQLKKGNESCLKHLYVHLDMVKGWVNNNNGNDDDAFDIFQEAMMVFYKNLISGKYESSSKISTYLFGICKRQWLNQLNRRLKYEKPSDIITSTEDKGDDGFEIEFTIGRESLKNYINKALDKLGEPCKELLEKSIFLKLRMKELAEMFDYSSAHSARQQKLRCIKRLRGYMSYELIIKLK</sequence>
<organism evidence="7 8">
    <name type="scientific">Aureibaculum algae</name>
    <dbReference type="NCBI Taxonomy" id="2584122"/>
    <lineage>
        <taxon>Bacteria</taxon>
        <taxon>Pseudomonadati</taxon>
        <taxon>Bacteroidota</taxon>
        <taxon>Flavobacteriia</taxon>
        <taxon>Flavobacteriales</taxon>
        <taxon>Flavobacteriaceae</taxon>
        <taxon>Aureibaculum</taxon>
    </lineage>
</organism>
<dbReference type="InterPro" id="IPR014284">
    <property type="entry name" value="RNA_pol_sigma-70_dom"/>
</dbReference>
<comment type="similarity">
    <text evidence="1">Belongs to the sigma-70 factor family. ECF subfamily.</text>
</comment>
<name>A0A5B7TNV5_9FLAO</name>
<dbReference type="Pfam" id="PF04542">
    <property type="entry name" value="Sigma70_r2"/>
    <property type="match status" value="1"/>
</dbReference>
<dbReference type="Gene3D" id="1.10.1740.10">
    <property type="match status" value="1"/>
</dbReference>
<dbReference type="Proteomes" id="UP000306229">
    <property type="component" value="Chromosome"/>
</dbReference>
<dbReference type="KEGG" id="fbe:FF125_07835"/>
<evidence type="ECO:0000256" key="4">
    <source>
        <dbReference type="ARBA" id="ARBA00023125"/>
    </source>
</evidence>
<dbReference type="PANTHER" id="PTHR43133">
    <property type="entry name" value="RNA POLYMERASE ECF-TYPE SIGMA FACTO"/>
    <property type="match status" value="1"/>
</dbReference>
<feature type="domain" description="RNA polymerase sigma-70 region 2" evidence="6">
    <location>
        <begin position="24"/>
        <end position="87"/>
    </location>
</feature>
<evidence type="ECO:0000259" key="6">
    <source>
        <dbReference type="Pfam" id="PF04542"/>
    </source>
</evidence>
<gene>
    <name evidence="7" type="ORF">FF125_07835</name>
</gene>
<dbReference type="InterPro" id="IPR013325">
    <property type="entry name" value="RNA_pol_sigma_r2"/>
</dbReference>
<dbReference type="GO" id="GO:0016987">
    <property type="term" value="F:sigma factor activity"/>
    <property type="evidence" value="ECO:0007669"/>
    <property type="project" value="UniProtKB-KW"/>
</dbReference>
<evidence type="ECO:0000313" key="7">
    <source>
        <dbReference type="EMBL" id="QCX38345.1"/>
    </source>
</evidence>
<dbReference type="GO" id="GO:0003677">
    <property type="term" value="F:DNA binding"/>
    <property type="evidence" value="ECO:0007669"/>
    <property type="project" value="UniProtKB-KW"/>
</dbReference>
<dbReference type="AlphaFoldDB" id="A0A5B7TNV5"/>
<dbReference type="EMBL" id="CP040749">
    <property type="protein sequence ID" value="QCX38345.1"/>
    <property type="molecule type" value="Genomic_DNA"/>
</dbReference>
<dbReference type="InterPro" id="IPR013324">
    <property type="entry name" value="RNA_pol_sigma_r3/r4-like"/>
</dbReference>
<keyword evidence="3" id="KW-0731">Sigma factor</keyword>
<dbReference type="RefSeq" id="WP_138949240.1">
    <property type="nucleotide sequence ID" value="NZ_CP040749.1"/>
</dbReference>
<dbReference type="Gene3D" id="1.20.140.160">
    <property type="match status" value="1"/>
</dbReference>
<keyword evidence="5" id="KW-0804">Transcription</keyword>
<accession>A0A5B7TNV5</accession>
<evidence type="ECO:0000256" key="2">
    <source>
        <dbReference type="ARBA" id="ARBA00023015"/>
    </source>
</evidence>
<dbReference type="NCBIfam" id="TIGR02937">
    <property type="entry name" value="sigma70-ECF"/>
    <property type="match status" value="1"/>
</dbReference>
<dbReference type="SUPFAM" id="SSF88946">
    <property type="entry name" value="Sigma2 domain of RNA polymerase sigma factors"/>
    <property type="match status" value="1"/>
</dbReference>
<dbReference type="InterPro" id="IPR039425">
    <property type="entry name" value="RNA_pol_sigma-70-like"/>
</dbReference>
<keyword evidence="8" id="KW-1185">Reference proteome</keyword>
<dbReference type="PANTHER" id="PTHR43133:SF8">
    <property type="entry name" value="RNA POLYMERASE SIGMA FACTOR HI_1459-RELATED"/>
    <property type="match status" value="1"/>
</dbReference>
<evidence type="ECO:0000256" key="3">
    <source>
        <dbReference type="ARBA" id="ARBA00023082"/>
    </source>
</evidence>
<reference evidence="7 8" key="1">
    <citation type="submission" date="2019-05" db="EMBL/GenBank/DDBJ databases">
        <title>Algicella ahnfeltiae gen. nov., sp. nov., a novel marine bacterium of the family Flavobacteriaceae isolated from a red alga.</title>
        <authorList>
            <person name="Nedashkovskaya O.I."/>
            <person name="Kukhlevskiy A.D."/>
            <person name="Kim S.-G."/>
            <person name="Zhukova N.V."/>
            <person name="Mikhailov V.V."/>
        </authorList>
    </citation>
    <scope>NUCLEOTIDE SEQUENCE [LARGE SCALE GENOMIC DNA]</scope>
    <source>
        <strain evidence="7 8">10Alg115</strain>
    </source>
</reference>
<proteinExistence type="inferred from homology"/>
<protein>
    <submittedName>
        <fullName evidence="7">Sigma-70 family RNA polymerase sigma factor</fullName>
    </submittedName>
</protein>
<keyword evidence="4" id="KW-0238">DNA-binding</keyword>
<dbReference type="InterPro" id="IPR007627">
    <property type="entry name" value="RNA_pol_sigma70_r2"/>
</dbReference>
<dbReference type="OrthoDB" id="1163416at2"/>
<keyword evidence="2" id="KW-0805">Transcription regulation</keyword>